<feature type="compositionally biased region" description="Polar residues" evidence="1">
    <location>
        <begin position="15"/>
        <end position="25"/>
    </location>
</feature>
<organism evidence="2 3">
    <name type="scientific">Apodospora peruviana</name>
    <dbReference type="NCBI Taxonomy" id="516989"/>
    <lineage>
        <taxon>Eukaryota</taxon>
        <taxon>Fungi</taxon>
        <taxon>Dikarya</taxon>
        <taxon>Ascomycota</taxon>
        <taxon>Pezizomycotina</taxon>
        <taxon>Sordariomycetes</taxon>
        <taxon>Sordariomycetidae</taxon>
        <taxon>Sordariales</taxon>
        <taxon>Lasiosphaeriaceae</taxon>
        <taxon>Apodospora</taxon>
    </lineage>
</organism>
<comment type="caution">
    <text evidence="2">The sequence shown here is derived from an EMBL/GenBank/DDBJ whole genome shotgun (WGS) entry which is preliminary data.</text>
</comment>
<evidence type="ECO:0000313" key="2">
    <source>
        <dbReference type="EMBL" id="KAK3312714.1"/>
    </source>
</evidence>
<dbReference type="Proteomes" id="UP001283341">
    <property type="component" value="Unassembled WGS sequence"/>
</dbReference>
<reference evidence="2" key="2">
    <citation type="submission" date="2023-06" db="EMBL/GenBank/DDBJ databases">
        <authorList>
            <consortium name="Lawrence Berkeley National Laboratory"/>
            <person name="Haridas S."/>
            <person name="Hensen N."/>
            <person name="Bonometti L."/>
            <person name="Westerberg I."/>
            <person name="Brannstrom I.O."/>
            <person name="Guillou S."/>
            <person name="Cros-Aarteil S."/>
            <person name="Calhoun S."/>
            <person name="Kuo A."/>
            <person name="Mondo S."/>
            <person name="Pangilinan J."/>
            <person name="Riley R."/>
            <person name="Labutti K."/>
            <person name="Andreopoulos B."/>
            <person name="Lipzen A."/>
            <person name="Chen C."/>
            <person name="Yanf M."/>
            <person name="Daum C."/>
            <person name="Ng V."/>
            <person name="Clum A."/>
            <person name="Steindorff A."/>
            <person name="Ohm R."/>
            <person name="Martin F."/>
            <person name="Silar P."/>
            <person name="Natvig D."/>
            <person name="Lalanne C."/>
            <person name="Gautier V."/>
            <person name="Ament-Velasquez S.L."/>
            <person name="Kruys A."/>
            <person name="Hutchinson M.I."/>
            <person name="Powell A.J."/>
            <person name="Barry K."/>
            <person name="Miller A.N."/>
            <person name="Grigoriev I.V."/>
            <person name="Debuchy R."/>
            <person name="Gladieux P."/>
            <person name="Thoren M.H."/>
            <person name="Johannesson H."/>
        </authorList>
    </citation>
    <scope>NUCLEOTIDE SEQUENCE</scope>
    <source>
        <strain evidence="2">CBS 118394</strain>
    </source>
</reference>
<feature type="non-terminal residue" evidence="2">
    <location>
        <position position="338"/>
    </location>
</feature>
<name>A0AAE0HTQ1_9PEZI</name>
<evidence type="ECO:0000313" key="3">
    <source>
        <dbReference type="Proteomes" id="UP001283341"/>
    </source>
</evidence>
<dbReference type="AlphaFoldDB" id="A0AAE0HTQ1"/>
<feature type="compositionally biased region" description="Basic and acidic residues" evidence="1">
    <location>
        <begin position="161"/>
        <end position="171"/>
    </location>
</feature>
<dbReference type="EMBL" id="JAUEDM010000008">
    <property type="protein sequence ID" value="KAK3312714.1"/>
    <property type="molecule type" value="Genomic_DNA"/>
</dbReference>
<reference evidence="2" key="1">
    <citation type="journal article" date="2023" name="Mol. Phylogenet. Evol.">
        <title>Genome-scale phylogeny and comparative genomics of the fungal order Sordariales.</title>
        <authorList>
            <person name="Hensen N."/>
            <person name="Bonometti L."/>
            <person name="Westerberg I."/>
            <person name="Brannstrom I.O."/>
            <person name="Guillou S."/>
            <person name="Cros-Aarteil S."/>
            <person name="Calhoun S."/>
            <person name="Haridas S."/>
            <person name="Kuo A."/>
            <person name="Mondo S."/>
            <person name="Pangilinan J."/>
            <person name="Riley R."/>
            <person name="LaButti K."/>
            <person name="Andreopoulos B."/>
            <person name="Lipzen A."/>
            <person name="Chen C."/>
            <person name="Yan M."/>
            <person name="Daum C."/>
            <person name="Ng V."/>
            <person name="Clum A."/>
            <person name="Steindorff A."/>
            <person name="Ohm R.A."/>
            <person name="Martin F."/>
            <person name="Silar P."/>
            <person name="Natvig D.O."/>
            <person name="Lalanne C."/>
            <person name="Gautier V."/>
            <person name="Ament-Velasquez S.L."/>
            <person name="Kruys A."/>
            <person name="Hutchinson M.I."/>
            <person name="Powell A.J."/>
            <person name="Barry K."/>
            <person name="Miller A.N."/>
            <person name="Grigoriev I.V."/>
            <person name="Debuchy R."/>
            <person name="Gladieux P."/>
            <person name="Hiltunen Thoren M."/>
            <person name="Johannesson H."/>
        </authorList>
    </citation>
    <scope>NUCLEOTIDE SEQUENCE</scope>
    <source>
        <strain evidence="2">CBS 118394</strain>
    </source>
</reference>
<evidence type="ECO:0000256" key="1">
    <source>
        <dbReference type="SAM" id="MobiDB-lite"/>
    </source>
</evidence>
<proteinExistence type="predicted"/>
<gene>
    <name evidence="2" type="ORF">B0H66DRAFT_568763</name>
</gene>
<keyword evidence="3" id="KW-1185">Reference proteome</keyword>
<feature type="region of interest" description="Disordered" evidence="1">
    <location>
        <begin position="1"/>
        <end position="28"/>
    </location>
</feature>
<sequence>MAPRDTSTNDKKTSSWKMGQDQPNPNGVIIRSTLENGYNAYTPSLVCIMTLTKNSVRGCMCAHRANARPDVWGCTSAWNRGASSPSARYALASPARHIRLAPSSSFLNGTTPSWWYPVAAHKKRKMREELVARPAADDAKKKRLPAAALRMRFARKQGTMGRDDPVEDGRDIAAGGDSLPSDRWQQAPSAQRTAEGLLLVSTEEKDVSELRKRGVMREEMEPFTLDSIVHEEPSYSVRIIWKKRKRGKGKGKSLFVGDADTTANEEKEGEEAVEEGKIEAALDTDSLTSEAVSKLEIDMPESARSCGDILANMEAEGWVPVSDEDWPLLPSRGRWLMT</sequence>
<feature type="region of interest" description="Disordered" evidence="1">
    <location>
        <begin position="157"/>
        <end position="185"/>
    </location>
</feature>
<protein>
    <submittedName>
        <fullName evidence="2">Uncharacterized protein</fullName>
    </submittedName>
</protein>
<accession>A0AAE0HTQ1</accession>